<accession>A0AAD8UNR9</accession>
<dbReference type="RefSeq" id="XP_060367261.1">
    <property type="nucleotide sequence ID" value="XM_060507774.1"/>
</dbReference>
<keyword evidence="2" id="KW-1185">Reference proteome</keyword>
<name>A0AAD8UNR9_GLOAC</name>
<organism evidence="1 2">
    <name type="scientific">Glomerella acutata</name>
    <name type="common">Colletotrichum acutatum</name>
    <dbReference type="NCBI Taxonomy" id="27357"/>
    <lineage>
        <taxon>Eukaryota</taxon>
        <taxon>Fungi</taxon>
        <taxon>Dikarya</taxon>
        <taxon>Ascomycota</taxon>
        <taxon>Pezizomycotina</taxon>
        <taxon>Sordariomycetes</taxon>
        <taxon>Hypocreomycetidae</taxon>
        <taxon>Glomerellales</taxon>
        <taxon>Glomerellaceae</taxon>
        <taxon>Colletotrichum</taxon>
        <taxon>Colletotrichum acutatum species complex</taxon>
    </lineage>
</organism>
<reference evidence="1" key="1">
    <citation type="submission" date="2021-12" db="EMBL/GenBank/DDBJ databases">
        <title>Comparative genomics, transcriptomics and evolutionary studies reveal genomic signatures of adaptation to plant cell wall in hemibiotrophic fungi.</title>
        <authorList>
            <consortium name="DOE Joint Genome Institute"/>
            <person name="Baroncelli R."/>
            <person name="Diaz J.F."/>
            <person name="Benocci T."/>
            <person name="Peng M."/>
            <person name="Battaglia E."/>
            <person name="Haridas S."/>
            <person name="Andreopoulos W."/>
            <person name="Labutti K."/>
            <person name="Pangilinan J."/>
            <person name="Floch G.L."/>
            <person name="Makela M.R."/>
            <person name="Henrissat B."/>
            <person name="Grigoriev I.V."/>
            <person name="Crouch J.A."/>
            <person name="De Vries R.P."/>
            <person name="Sukno S.A."/>
            <person name="Thon M.R."/>
        </authorList>
    </citation>
    <scope>NUCLEOTIDE SEQUENCE</scope>
    <source>
        <strain evidence="1">CBS 112980</strain>
    </source>
</reference>
<dbReference type="GeneID" id="85391673"/>
<proteinExistence type="predicted"/>
<gene>
    <name evidence="1" type="ORF">BDZ83DRAFT_613726</name>
</gene>
<dbReference type="EMBL" id="JAHMHS010000026">
    <property type="protein sequence ID" value="KAK1727206.1"/>
    <property type="molecule type" value="Genomic_DNA"/>
</dbReference>
<dbReference type="Proteomes" id="UP001244207">
    <property type="component" value="Unassembled WGS sequence"/>
</dbReference>
<comment type="caution">
    <text evidence="1">The sequence shown here is derived from an EMBL/GenBank/DDBJ whole genome shotgun (WGS) entry which is preliminary data.</text>
</comment>
<evidence type="ECO:0000313" key="2">
    <source>
        <dbReference type="Proteomes" id="UP001244207"/>
    </source>
</evidence>
<sequence>MRNLRNIRFGAWEQQQQQEVDPSAAVTACCWDPAKDELLCTTGPTEAKATIELVRLSDHHQQQQMCGAIFYLPS</sequence>
<evidence type="ECO:0000313" key="1">
    <source>
        <dbReference type="EMBL" id="KAK1727206.1"/>
    </source>
</evidence>
<dbReference type="AlphaFoldDB" id="A0AAD8UNR9"/>
<protein>
    <submittedName>
        <fullName evidence="1">Uncharacterized protein</fullName>
    </submittedName>
</protein>